<dbReference type="PANTHER" id="PTHR42987">
    <property type="entry name" value="PEPTIDASE S49"/>
    <property type="match status" value="1"/>
</dbReference>
<evidence type="ECO:0000313" key="6">
    <source>
        <dbReference type="EMBL" id="PJK28025.1"/>
    </source>
</evidence>
<dbReference type="Pfam" id="PF01343">
    <property type="entry name" value="Peptidase_S49"/>
    <property type="match status" value="1"/>
</dbReference>
<dbReference type="InterPro" id="IPR029045">
    <property type="entry name" value="ClpP/crotonase-like_dom_sf"/>
</dbReference>
<dbReference type="RefSeq" id="WP_109792995.1">
    <property type="nucleotide sequence ID" value="NZ_PHIG01000048.1"/>
</dbReference>
<comment type="similarity">
    <text evidence="1">Belongs to the peptidase S49 family.</text>
</comment>
<keyword evidence="3" id="KW-0378">Hydrolase</keyword>
<dbReference type="Gene3D" id="6.20.330.10">
    <property type="match status" value="1"/>
</dbReference>
<keyword evidence="7" id="KW-1185">Reference proteome</keyword>
<dbReference type="OrthoDB" id="9764363at2"/>
<name>A0A2M9FX31_9PROT</name>
<dbReference type="EMBL" id="PHIG01000048">
    <property type="protein sequence ID" value="PJK28025.1"/>
    <property type="molecule type" value="Genomic_DNA"/>
</dbReference>
<evidence type="ECO:0000256" key="2">
    <source>
        <dbReference type="ARBA" id="ARBA00022670"/>
    </source>
</evidence>
<gene>
    <name evidence="6" type="ORF">CVT23_18465</name>
</gene>
<dbReference type="InterPro" id="IPR047272">
    <property type="entry name" value="S49_SppA_C"/>
</dbReference>
<dbReference type="SUPFAM" id="SSF52096">
    <property type="entry name" value="ClpP/crotonase"/>
    <property type="match status" value="1"/>
</dbReference>
<evidence type="ECO:0000256" key="3">
    <source>
        <dbReference type="ARBA" id="ARBA00022801"/>
    </source>
</evidence>
<keyword evidence="2" id="KW-0645">Protease</keyword>
<proteinExistence type="inferred from homology"/>
<keyword evidence="4" id="KW-0720">Serine protease</keyword>
<accession>A0A2M9FX31</accession>
<feature type="domain" description="Peptidase S49" evidence="5">
    <location>
        <begin position="93"/>
        <end position="239"/>
    </location>
</feature>
<dbReference type="CDD" id="cd07023">
    <property type="entry name" value="S49_Sppa_N_C"/>
    <property type="match status" value="1"/>
</dbReference>
<evidence type="ECO:0000259" key="5">
    <source>
        <dbReference type="Pfam" id="PF01343"/>
    </source>
</evidence>
<reference evidence="6 7" key="1">
    <citation type="submission" date="2017-11" db="EMBL/GenBank/DDBJ databases">
        <title>Draft genome sequence of Rhizobiales bacterium SY3-13.</title>
        <authorList>
            <person name="Sun C."/>
        </authorList>
    </citation>
    <scope>NUCLEOTIDE SEQUENCE [LARGE SCALE GENOMIC DNA]</scope>
    <source>
        <strain evidence="6 7">SY3-13</strain>
    </source>
</reference>
<protein>
    <submittedName>
        <fullName evidence="6">S49 family peptidase</fullName>
    </submittedName>
</protein>
<comment type="caution">
    <text evidence="6">The sequence shown here is derived from an EMBL/GenBank/DDBJ whole genome shotgun (WGS) entry which is preliminary data.</text>
</comment>
<evidence type="ECO:0000256" key="4">
    <source>
        <dbReference type="ARBA" id="ARBA00022825"/>
    </source>
</evidence>
<organism evidence="6 7">
    <name type="scientific">Minwuia thermotolerans</name>
    <dbReference type="NCBI Taxonomy" id="2056226"/>
    <lineage>
        <taxon>Bacteria</taxon>
        <taxon>Pseudomonadati</taxon>
        <taxon>Pseudomonadota</taxon>
        <taxon>Alphaproteobacteria</taxon>
        <taxon>Minwuiales</taxon>
        <taxon>Minwuiaceae</taxon>
        <taxon>Minwuia</taxon>
    </lineage>
</organism>
<dbReference type="Proteomes" id="UP000229498">
    <property type="component" value="Unassembled WGS sequence"/>
</dbReference>
<dbReference type="AlphaFoldDB" id="A0A2M9FX31"/>
<dbReference type="Gene3D" id="3.90.226.10">
    <property type="entry name" value="2-enoyl-CoA Hydratase, Chain A, domain 1"/>
    <property type="match status" value="1"/>
</dbReference>
<dbReference type="PANTHER" id="PTHR42987:SF8">
    <property type="entry name" value="PROTEINASE"/>
    <property type="match status" value="1"/>
</dbReference>
<sequence>MNEEKPKIYRDPGAWLKYQRGRPVVSVLRLEGVIATGRGGPLRPGSLNLAALNSQIEQAFKPKRLSAVALQINSPGGSPVQSALIADAVRRKAVKKGVPVLAFAEDVAASGGYWLMTAGDELYVHPASIVGSIGVIYAFFGFQELMQRHGVERRIHTAGERKVMLDPFSPEREEDVERLGRMQEQIHQQFIDQVKARRSDKLNRRRYKEIFSGDVFVGEEAVRLGLVDGLGVMDQVLREKFGEHLILKRISVKSSPLRRLLGGARRDIAADALASIDDRLAWNRFGL</sequence>
<evidence type="ECO:0000313" key="7">
    <source>
        <dbReference type="Proteomes" id="UP000229498"/>
    </source>
</evidence>
<evidence type="ECO:0000256" key="1">
    <source>
        <dbReference type="ARBA" id="ARBA00008683"/>
    </source>
</evidence>
<dbReference type="GO" id="GO:0006508">
    <property type="term" value="P:proteolysis"/>
    <property type="evidence" value="ECO:0007669"/>
    <property type="project" value="UniProtKB-KW"/>
</dbReference>
<dbReference type="GO" id="GO:0008236">
    <property type="term" value="F:serine-type peptidase activity"/>
    <property type="evidence" value="ECO:0007669"/>
    <property type="project" value="UniProtKB-KW"/>
</dbReference>
<dbReference type="InterPro" id="IPR002142">
    <property type="entry name" value="Peptidase_S49"/>
</dbReference>